<dbReference type="InterPro" id="IPR004342">
    <property type="entry name" value="EXS_C"/>
</dbReference>
<feature type="transmembrane region" description="Helical" evidence="6">
    <location>
        <begin position="197"/>
        <end position="218"/>
    </location>
</feature>
<name>A0A8H3YHM5_9TREE</name>
<comment type="caution">
    <text evidence="8">The sequence shown here is derived from an EMBL/GenBank/DDBJ whole genome shotgun (WGS) entry which is preliminary data.</text>
</comment>
<evidence type="ECO:0000256" key="3">
    <source>
        <dbReference type="ARBA" id="ARBA00022989"/>
    </source>
</evidence>
<dbReference type="PANTHER" id="PTHR10783:SF46">
    <property type="entry name" value="PROTEIN ERD1 HOMOLOG 2"/>
    <property type="match status" value="1"/>
</dbReference>
<evidence type="ECO:0000313" key="9">
    <source>
        <dbReference type="Proteomes" id="UP000620104"/>
    </source>
</evidence>
<feature type="compositionally biased region" description="Low complexity" evidence="5">
    <location>
        <begin position="549"/>
        <end position="567"/>
    </location>
</feature>
<evidence type="ECO:0000256" key="2">
    <source>
        <dbReference type="ARBA" id="ARBA00022692"/>
    </source>
</evidence>
<dbReference type="Pfam" id="PF03124">
    <property type="entry name" value="EXS"/>
    <property type="match status" value="2"/>
</dbReference>
<dbReference type="EMBL" id="BLZA01000053">
    <property type="protein sequence ID" value="GHJ90054.1"/>
    <property type="molecule type" value="Genomic_DNA"/>
</dbReference>
<accession>A0A8H3YHM5</accession>
<keyword evidence="3 6" id="KW-1133">Transmembrane helix</keyword>
<feature type="compositionally biased region" description="Low complexity" evidence="5">
    <location>
        <begin position="524"/>
        <end position="542"/>
    </location>
</feature>
<dbReference type="OrthoDB" id="2159384at2759"/>
<feature type="region of interest" description="Disordered" evidence="5">
    <location>
        <begin position="675"/>
        <end position="696"/>
    </location>
</feature>
<protein>
    <recommendedName>
        <fullName evidence="7">EXS domain-containing protein</fullName>
    </recommendedName>
</protein>
<evidence type="ECO:0000256" key="4">
    <source>
        <dbReference type="ARBA" id="ARBA00023136"/>
    </source>
</evidence>
<evidence type="ECO:0000256" key="1">
    <source>
        <dbReference type="ARBA" id="ARBA00004141"/>
    </source>
</evidence>
<comment type="subcellular location">
    <subcellularLocation>
        <location evidence="1">Membrane</location>
        <topology evidence="1">Multi-pass membrane protein</topology>
    </subcellularLocation>
</comment>
<organism evidence="8 9">
    <name type="scientific">Naganishia liquefaciens</name>
    <dbReference type="NCBI Taxonomy" id="104408"/>
    <lineage>
        <taxon>Eukaryota</taxon>
        <taxon>Fungi</taxon>
        <taxon>Dikarya</taxon>
        <taxon>Basidiomycota</taxon>
        <taxon>Agaricomycotina</taxon>
        <taxon>Tremellomycetes</taxon>
        <taxon>Filobasidiales</taxon>
        <taxon>Filobasidiaceae</taxon>
        <taxon>Naganishia</taxon>
    </lineage>
</organism>
<keyword evidence="2 6" id="KW-0812">Transmembrane</keyword>
<keyword evidence="9" id="KW-1185">Reference proteome</keyword>
<dbReference type="Proteomes" id="UP000620104">
    <property type="component" value="Unassembled WGS sequence"/>
</dbReference>
<keyword evidence="4 6" id="KW-0472">Membrane</keyword>
<feature type="transmembrane region" description="Helical" evidence="6">
    <location>
        <begin position="27"/>
        <end position="46"/>
    </location>
</feature>
<dbReference type="GO" id="GO:0016020">
    <property type="term" value="C:membrane"/>
    <property type="evidence" value="ECO:0007669"/>
    <property type="project" value="UniProtKB-SubCell"/>
</dbReference>
<feature type="region of interest" description="Disordered" evidence="5">
    <location>
        <begin position="490"/>
        <end position="567"/>
    </location>
</feature>
<gene>
    <name evidence="8" type="ORF">NliqN6_6456</name>
</gene>
<evidence type="ECO:0000259" key="7">
    <source>
        <dbReference type="PROSITE" id="PS51380"/>
    </source>
</evidence>
<feature type="transmembrane region" description="Helical" evidence="6">
    <location>
        <begin position="145"/>
        <end position="163"/>
    </location>
</feature>
<evidence type="ECO:0000256" key="6">
    <source>
        <dbReference type="SAM" id="Phobius"/>
    </source>
</evidence>
<feature type="domain" description="EXS" evidence="7">
    <location>
        <begin position="285"/>
        <end position="696"/>
    </location>
</feature>
<sequence>MDIDAPPLPAPLPSPSRPLTLPTFSSAFPLPFRVLVLVALAILLWATNVHALTLLGIDVGAALDLGAPEDGIPGDEDGDGEKAAAATTVVFDVREAGDELKMSFDGYGRAVPTDAVDTAFSSSRTPSPPPSHADRPTAQALYRSIYALFLAYTLLVALGWLLFRFLTTPTSDQVRAYGQGEDARGQAERELMESWRAVVGGVVVGIAVMGFGTGFGWGRCKVGERERQSLLRSLRRIIIPPTTHAPFFADVILADILTSFAKVLGDLWVSACQIWSGGITKGRVRVGGVHDWIVLAMVSLPYILRLRQCIHEYLLPGNTSARPLLNALKYATAFPVIFLSAAQRTVVQQVAQDRGLSVEELRHTSGRWFGEHRLFRLWLLAVAVNSMYSFWWDVTNDWGLTLLQVQTWHPSPSEISGLPTAHRPSSTTRPGLAIPFALVRRLRALLGRGTGTNMTEYELASAGYHSHQRSPAPSPHLYFRRRSSFGIPAGTSLPASAPMVKSASKDGIQHGGATTSAAEPRTTSKSSHARSSSHQSHFSAAAVTLPAHTGTTPARSTTTTTTTTMTTTTTTGLGIRSALHAFYTALPFRHMSNPLLFGLRPRLLFPDPLVYHLFIAIDLILRFTWSLKLSSHLHTISEIESGVFLMEALELARRWMWVFLRTEWEVVKKMEAQQRRQHGQARRSPCGMAEKDTAEE</sequence>
<evidence type="ECO:0000313" key="8">
    <source>
        <dbReference type="EMBL" id="GHJ90054.1"/>
    </source>
</evidence>
<dbReference type="AlphaFoldDB" id="A0A8H3YHM5"/>
<evidence type="ECO:0000256" key="5">
    <source>
        <dbReference type="SAM" id="MobiDB-lite"/>
    </source>
</evidence>
<proteinExistence type="predicted"/>
<feature type="transmembrane region" description="Helical" evidence="6">
    <location>
        <begin position="374"/>
        <end position="392"/>
    </location>
</feature>
<dbReference type="GO" id="GO:0005737">
    <property type="term" value="C:cytoplasm"/>
    <property type="evidence" value="ECO:0007669"/>
    <property type="project" value="TreeGrafter"/>
</dbReference>
<dbReference type="PANTHER" id="PTHR10783">
    <property type="entry name" value="XENOTROPIC AND POLYTROPIC RETROVIRUS RECEPTOR 1-RELATED"/>
    <property type="match status" value="1"/>
</dbReference>
<feature type="compositionally biased region" description="Polar residues" evidence="5">
    <location>
        <begin position="512"/>
        <end position="523"/>
    </location>
</feature>
<dbReference type="PROSITE" id="PS51380">
    <property type="entry name" value="EXS"/>
    <property type="match status" value="1"/>
</dbReference>
<reference evidence="8" key="1">
    <citation type="submission" date="2020-07" db="EMBL/GenBank/DDBJ databases">
        <title>Draft Genome Sequence of a Deep-Sea Yeast, Naganishia (Cryptococcus) liquefaciens strain N6.</title>
        <authorList>
            <person name="Han Y.W."/>
            <person name="Kajitani R."/>
            <person name="Morimoto H."/>
            <person name="Parhat M."/>
            <person name="Tsubouchi H."/>
            <person name="Bakenova O."/>
            <person name="Ogata M."/>
            <person name="Argunhan B."/>
            <person name="Aoki R."/>
            <person name="Kajiwara S."/>
            <person name="Itoh T."/>
            <person name="Iwasaki H."/>
        </authorList>
    </citation>
    <scope>NUCLEOTIDE SEQUENCE</scope>
    <source>
        <strain evidence="8">N6</strain>
    </source>
</reference>